<dbReference type="EMBL" id="JANEYF010005493">
    <property type="protein sequence ID" value="KAJ8928059.1"/>
    <property type="molecule type" value="Genomic_DNA"/>
</dbReference>
<keyword evidence="1" id="KW-1133">Transmembrane helix</keyword>
<keyword evidence="3" id="KW-1185">Reference proteome</keyword>
<comment type="caution">
    <text evidence="2">The sequence shown here is derived from an EMBL/GenBank/DDBJ whole genome shotgun (WGS) entry which is preliminary data.</text>
</comment>
<evidence type="ECO:0000256" key="1">
    <source>
        <dbReference type="SAM" id="Phobius"/>
    </source>
</evidence>
<name>A0AAV8WMX1_9CUCU</name>
<evidence type="ECO:0000313" key="3">
    <source>
        <dbReference type="Proteomes" id="UP001162156"/>
    </source>
</evidence>
<feature type="non-terminal residue" evidence="2">
    <location>
        <position position="1"/>
    </location>
</feature>
<organism evidence="2 3">
    <name type="scientific">Rhamnusium bicolor</name>
    <dbReference type="NCBI Taxonomy" id="1586634"/>
    <lineage>
        <taxon>Eukaryota</taxon>
        <taxon>Metazoa</taxon>
        <taxon>Ecdysozoa</taxon>
        <taxon>Arthropoda</taxon>
        <taxon>Hexapoda</taxon>
        <taxon>Insecta</taxon>
        <taxon>Pterygota</taxon>
        <taxon>Neoptera</taxon>
        <taxon>Endopterygota</taxon>
        <taxon>Coleoptera</taxon>
        <taxon>Polyphaga</taxon>
        <taxon>Cucujiformia</taxon>
        <taxon>Chrysomeloidea</taxon>
        <taxon>Cerambycidae</taxon>
        <taxon>Lepturinae</taxon>
        <taxon>Rhagiini</taxon>
        <taxon>Rhamnusium</taxon>
    </lineage>
</organism>
<keyword evidence="1" id="KW-0812">Transmembrane</keyword>
<keyword evidence="1" id="KW-0472">Membrane</keyword>
<sequence length="176" mass="20186">QNISIVFFFVGSIWKPKTCTEQIIIIVSLAFTLLIYNSYSAFITSVLSVKLTNIRTVDDLLNSDYEIGYAKNSQDENYLRSMNISQLNQIYLRGYLHNNINNVSEGLLKAARGNYGFFASGHVARKELLIISHYKCKYDIAEIPIKDTVNYIAFPMSKRSPLQKINKFEVSQIFHI</sequence>
<dbReference type="AlphaFoldDB" id="A0AAV8WMX1"/>
<accession>A0AAV8WMX1</accession>
<proteinExistence type="predicted"/>
<evidence type="ECO:0000313" key="2">
    <source>
        <dbReference type="EMBL" id="KAJ8928059.1"/>
    </source>
</evidence>
<reference evidence="2" key="1">
    <citation type="journal article" date="2023" name="Insect Mol. Biol.">
        <title>Genome sequencing provides insights into the evolution of gene families encoding plant cell wall-degrading enzymes in longhorned beetles.</title>
        <authorList>
            <person name="Shin N.R."/>
            <person name="Okamura Y."/>
            <person name="Kirsch R."/>
            <person name="Pauchet Y."/>
        </authorList>
    </citation>
    <scope>NUCLEOTIDE SEQUENCE</scope>
    <source>
        <strain evidence="2">RBIC_L_NR</strain>
    </source>
</reference>
<protein>
    <recommendedName>
        <fullName evidence="4">Ionotropic glutamate receptor C-terminal domain-containing protein</fullName>
    </recommendedName>
</protein>
<dbReference type="Proteomes" id="UP001162156">
    <property type="component" value="Unassembled WGS sequence"/>
</dbReference>
<feature type="transmembrane region" description="Helical" evidence="1">
    <location>
        <begin position="23"/>
        <end position="47"/>
    </location>
</feature>
<evidence type="ECO:0008006" key="4">
    <source>
        <dbReference type="Google" id="ProtNLM"/>
    </source>
</evidence>
<dbReference type="SUPFAM" id="SSF53850">
    <property type="entry name" value="Periplasmic binding protein-like II"/>
    <property type="match status" value="1"/>
</dbReference>
<gene>
    <name evidence="2" type="ORF">NQ314_019406</name>
</gene>
<dbReference type="Gene3D" id="1.10.287.70">
    <property type="match status" value="1"/>
</dbReference>